<dbReference type="PANTHER" id="PTHR31793:SF39">
    <property type="entry name" value="THIOESTERASE_THIOL ESTER DEHYDRASE-ISOMERASE"/>
    <property type="match status" value="1"/>
</dbReference>
<dbReference type="Pfam" id="PF13279">
    <property type="entry name" value="4HBT_2"/>
    <property type="match status" value="1"/>
</dbReference>
<dbReference type="Gene3D" id="3.10.129.10">
    <property type="entry name" value="Hotdog Thioesterase"/>
    <property type="match status" value="1"/>
</dbReference>
<evidence type="ECO:0000313" key="2">
    <source>
        <dbReference type="Proteomes" id="UP000076842"/>
    </source>
</evidence>
<dbReference type="PANTHER" id="PTHR31793">
    <property type="entry name" value="4-HYDROXYBENZOYL-COA THIOESTERASE FAMILY MEMBER"/>
    <property type="match status" value="1"/>
</dbReference>
<dbReference type="AlphaFoldDB" id="A0A165EPA3"/>
<dbReference type="InterPro" id="IPR050563">
    <property type="entry name" value="4-hydroxybenzoyl-CoA_TE"/>
</dbReference>
<protein>
    <submittedName>
        <fullName evidence="1">Thioesterase/thiol ester dehydrase-isomerase</fullName>
    </submittedName>
</protein>
<gene>
    <name evidence="1" type="ORF">CALCODRAFT_498870</name>
</gene>
<dbReference type="GO" id="GO:0016853">
    <property type="term" value="F:isomerase activity"/>
    <property type="evidence" value="ECO:0007669"/>
    <property type="project" value="UniProtKB-KW"/>
</dbReference>
<dbReference type="Proteomes" id="UP000076842">
    <property type="component" value="Unassembled WGS sequence"/>
</dbReference>
<accession>A0A165EPA3</accession>
<evidence type="ECO:0000313" key="1">
    <source>
        <dbReference type="EMBL" id="KZT55263.1"/>
    </source>
</evidence>
<dbReference type="InterPro" id="IPR029069">
    <property type="entry name" value="HotDog_dom_sf"/>
</dbReference>
<reference evidence="1 2" key="1">
    <citation type="journal article" date="2016" name="Mol. Biol. Evol.">
        <title>Comparative Genomics of Early-Diverging Mushroom-Forming Fungi Provides Insights into the Origins of Lignocellulose Decay Capabilities.</title>
        <authorList>
            <person name="Nagy L.G."/>
            <person name="Riley R."/>
            <person name="Tritt A."/>
            <person name="Adam C."/>
            <person name="Daum C."/>
            <person name="Floudas D."/>
            <person name="Sun H."/>
            <person name="Yadav J.S."/>
            <person name="Pangilinan J."/>
            <person name="Larsson K.H."/>
            <person name="Matsuura K."/>
            <person name="Barry K."/>
            <person name="Labutti K."/>
            <person name="Kuo R."/>
            <person name="Ohm R.A."/>
            <person name="Bhattacharya S.S."/>
            <person name="Shirouzu T."/>
            <person name="Yoshinaga Y."/>
            <person name="Martin F.M."/>
            <person name="Grigoriev I.V."/>
            <person name="Hibbett D.S."/>
        </authorList>
    </citation>
    <scope>NUCLEOTIDE SEQUENCE [LARGE SCALE GENOMIC DNA]</scope>
    <source>
        <strain evidence="1 2">HHB12733</strain>
    </source>
</reference>
<organism evidence="1 2">
    <name type="scientific">Calocera cornea HHB12733</name>
    <dbReference type="NCBI Taxonomy" id="1353952"/>
    <lineage>
        <taxon>Eukaryota</taxon>
        <taxon>Fungi</taxon>
        <taxon>Dikarya</taxon>
        <taxon>Basidiomycota</taxon>
        <taxon>Agaricomycotina</taxon>
        <taxon>Dacrymycetes</taxon>
        <taxon>Dacrymycetales</taxon>
        <taxon>Dacrymycetaceae</taxon>
        <taxon>Calocera</taxon>
    </lineage>
</organism>
<dbReference type="InParanoid" id="A0A165EPA3"/>
<sequence length="303" mass="34918">MIARLPCVSTRYTPRVPACRFRSLSYFISRRIHDDPKLRKLYASFNDPSSPYYLAPGEVGPADAGYPPPESVYTLEPQSEEKVHKHHKVNPNRNAEKDTETVLEHKGDVSEPPISSTSLTGEARELQERKIEGQIKGHKHALSGLYDRSSFWEEEIAWGDLDSFRHLNNVRYVRFFESGRMRFTQRMGEEIGGLKTAKDMMEGRGVSIILKSIDVRFRRPVTYPDTLLIAHKAHSLQPTQFTLSCLAYSYMQQRPVCTAEAVCVWYDYDTWTKCEPSQALLNALKWRTEEGQRELSEQLERSQ</sequence>
<dbReference type="SUPFAM" id="SSF54637">
    <property type="entry name" value="Thioesterase/thiol ester dehydrase-isomerase"/>
    <property type="match status" value="1"/>
</dbReference>
<dbReference type="EMBL" id="KV423998">
    <property type="protein sequence ID" value="KZT55263.1"/>
    <property type="molecule type" value="Genomic_DNA"/>
</dbReference>
<dbReference type="OrthoDB" id="5538558at2759"/>
<name>A0A165EPA3_9BASI</name>
<dbReference type="GO" id="GO:0047617">
    <property type="term" value="F:fatty acyl-CoA hydrolase activity"/>
    <property type="evidence" value="ECO:0007669"/>
    <property type="project" value="TreeGrafter"/>
</dbReference>
<keyword evidence="1" id="KW-0413">Isomerase</keyword>
<dbReference type="CDD" id="cd00586">
    <property type="entry name" value="4HBT"/>
    <property type="match status" value="1"/>
</dbReference>
<keyword evidence="2" id="KW-1185">Reference proteome</keyword>
<proteinExistence type="predicted"/>